<evidence type="ECO:0000313" key="2">
    <source>
        <dbReference type="Proteomes" id="UP000485058"/>
    </source>
</evidence>
<feature type="non-terminal residue" evidence="1">
    <location>
        <position position="103"/>
    </location>
</feature>
<dbReference type="Gene3D" id="3.40.190.10">
    <property type="entry name" value="Periplasmic binding protein-like II"/>
    <property type="match status" value="1"/>
</dbReference>
<name>A0A699Z851_HAELA</name>
<proteinExistence type="predicted"/>
<dbReference type="EMBL" id="BLLF01001365">
    <property type="protein sequence ID" value="GFH18837.1"/>
    <property type="molecule type" value="Genomic_DNA"/>
</dbReference>
<gene>
    <name evidence="1" type="ORF">HaLaN_15703</name>
</gene>
<evidence type="ECO:0000313" key="1">
    <source>
        <dbReference type="EMBL" id="GFH18837.1"/>
    </source>
</evidence>
<dbReference type="Proteomes" id="UP000485058">
    <property type="component" value="Unassembled WGS sequence"/>
</dbReference>
<keyword evidence="2" id="KW-1185">Reference proteome</keyword>
<reference evidence="1 2" key="1">
    <citation type="submission" date="2020-02" db="EMBL/GenBank/DDBJ databases">
        <title>Draft genome sequence of Haematococcus lacustris strain NIES-144.</title>
        <authorList>
            <person name="Morimoto D."/>
            <person name="Nakagawa S."/>
            <person name="Yoshida T."/>
            <person name="Sawayama S."/>
        </authorList>
    </citation>
    <scope>NUCLEOTIDE SEQUENCE [LARGE SCALE GENOMIC DNA]</scope>
    <source>
        <strain evidence="1 2">NIES-144</strain>
    </source>
</reference>
<protein>
    <submittedName>
        <fullName evidence="1">Uncharacterized protein</fullName>
    </submittedName>
</protein>
<dbReference type="AlphaFoldDB" id="A0A699Z851"/>
<accession>A0A699Z851</accession>
<feature type="non-terminal residue" evidence="1">
    <location>
        <position position="1"/>
    </location>
</feature>
<comment type="caution">
    <text evidence="1">The sequence shown here is derived from an EMBL/GenBank/DDBJ whole genome shotgun (WGS) entry which is preliminary data.</text>
</comment>
<organism evidence="1 2">
    <name type="scientific">Haematococcus lacustris</name>
    <name type="common">Green alga</name>
    <name type="synonym">Haematococcus pluvialis</name>
    <dbReference type="NCBI Taxonomy" id="44745"/>
    <lineage>
        <taxon>Eukaryota</taxon>
        <taxon>Viridiplantae</taxon>
        <taxon>Chlorophyta</taxon>
        <taxon>core chlorophytes</taxon>
        <taxon>Chlorophyceae</taxon>
        <taxon>CS clade</taxon>
        <taxon>Chlamydomonadales</taxon>
        <taxon>Haematococcaceae</taxon>
        <taxon>Haematococcus</taxon>
    </lineage>
</organism>
<sequence>MFTSAMMGDLASIEALMDLQPFISADAKQVVDWKDLQPYQSTVSSLFKQQVVGIPLIENPFIMYVKWPLLTSAYNISRPTLSQPGRLSFYPDTWQELISVMQR</sequence>